<accession>A0ABS7MHQ1</accession>
<evidence type="ECO:0000313" key="2">
    <source>
        <dbReference type="EMBL" id="MBY4796886.1"/>
    </source>
</evidence>
<organism evidence="2 3">
    <name type="scientific">Collinsella ureilytica</name>
    <dbReference type="NCBI Taxonomy" id="2869515"/>
    <lineage>
        <taxon>Bacteria</taxon>
        <taxon>Bacillati</taxon>
        <taxon>Actinomycetota</taxon>
        <taxon>Coriobacteriia</taxon>
        <taxon>Coriobacteriales</taxon>
        <taxon>Coriobacteriaceae</taxon>
        <taxon>Collinsella</taxon>
    </lineage>
</organism>
<feature type="region of interest" description="Disordered" evidence="1">
    <location>
        <begin position="49"/>
        <end position="71"/>
    </location>
</feature>
<dbReference type="EMBL" id="JAIMFO010000004">
    <property type="protein sequence ID" value="MBY4796886.1"/>
    <property type="molecule type" value="Genomic_DNA"/>
</dbReference>
<reference evidence="2 3" key="1">
    <citation type="submission" date="2021-08" db="EMBL/GenBank/DDBJ databases">
        <title>Collinsella faecalis sp. nov. isolated from swine faeces.</title>
        <authorList>
            <person name="Oh B.S."/>
            <person name="Lee J.H."/>
        </authorList>
    </citation>
    <scope>NUCLEOTIDE SEQUENCE [LARGE SCALE GENOMIC DNA]</scope>
    <source>
        <strain evidence="2 3">AGMB00827</strain>
    </source>
</reference>
<protein>
    <submittedName>
        <fullName evidence="2">Uncharacterized protein</fullName>
    </submittedName>
</protein>
<feature type="compositionally biased region" description="Basic and acidic residues" evidence="1">
    <location>
        <begin position="49"/>
        <end position="58"/>
    </location>
</feature>
<comment type="caution">
    <text evidence="2">The sequence shown here is derived from an EMBL/GenBank/DDBJ whole genome shotgun (WGS) entry which is preliminary data.</text>
</comment>
<name>A0ABS7MHQ1_9ACTN</name>
<gene>
    <name evidence="2" type="ORF">K6V98_00700</name>
</gene>
<evidence type="ECO:0000256" key="1">
    <source>
        <dbReference type="SAM" id="MobiDB-lite"/>
    </source>
</evidence>
<dbReference type="Proteomes" id="UP000700908">
    <property type="component" value="Unassembled WGS sequence"/>
</dbReference>
<evidence type="ECO:0000313" key="3">
    <source>
        <dbReference type="Proteomes" id="UP000700908"/>
    </source>
</evidence>
<sequence>MQELGRNIYLDPSSLDALARAAWPGEWTAHALRIQLALALRTQTHRREHDLLNGDKSADQAPSDADSHAETTTLATGLFTQDGSPLIVELAPTQDDIPLRLTYTPCR</sequence>
<dbReference type="RefSeq" id="WP_222198609.1">
    <property type="nucleotide sequence ID" value="NZ_JAIMFO010000004.1"/>
</dbReference>
<proteinExistence type="predicted"/>
<keyword evidence="3" id="KW-1185">Reference proteome</keyword>